<gene>
    <name evidence="1" type="ORF">H4219_005198</name>
</gene>
<organism evidence="1 2">
    <name type="scientific">Mycoemilia scoparia</name>
    <dbReference type="NCBI Taxonomy" id="417184"/>
    <lineage>
        <taxon>Eukaryota</taxon>
        <taxon>Fungi</taxon>
        <taxon>Fungi incertae sedis</taxon>
        <taxon>Zoopagomycota</taxon>
        <taxon>Kickxellomycotina</taxon>
        <taxon>Kickxellomycetes</taxon>
        <taxon>Kickxellales</taxon>
        <taxon>Kickxellaceae</taxon>
        <taxon>Mycoemilia</taxon>
    </lineage>
</organism>
<keyword evidence="2" id="KW-1185">Reference proteome</keyword>
<protein>
    <submittedName>
        <fullName evidence="1">Uncharacterized protein</fullName>
    </submittedName>
</protein>
<proteinExistence type="predicted"/>
<reference evidence="1" key="1">
    <citation type="submission" date="2022-07" db="EMBL/GenBank/DDBJ databases">
        <title>Phylogenomic reconstructions and comparative analyses of Kickxellomycotina fungi.</title>
        <authorList>
            <person name="Reynolds N.K."/>
            <person name="Stajich J.E."/>
            <person name="Barry K."/>
            <person name="Grigoriev I.V."/>
            <person name="Crous P."/>
            <person name="Smith M.E."/>
        </authorList>
    </citation>
    <scope>NUCLEOTIDE SEQUENCE</scope>
    <source>
        <strain evidence="1">NBRC 100468</strain>
    </source>
</reference>
<dbReference type="Proteomes" id="UP001150538">
    <property type="component" value="Unassembled WGS sequence"/>
</dbReference>
<feature type="non-terminal residue" evidence="1">
    <location>
        <position position="1"/>
    </location>
</feature>
<sequence>GIAKCNSELQYKSLKRESDAYLEVFGDVIENITKIMPQDLQVDDSRCMYYDNSNNNNGNSIVVVDDQAEGKEKILTFIREHLFERANSVIKLYMSVEGNDKQALYNELNACHGASTVGTGEPADGFTMPQGKVTRNSSPGLIEKFFNNFIQGIEDNKELEKWW</sequence>
<dbReference type="AlphaFoldDB" id="A0A9W7ZQ03"/>
<name>A0A9W7ZQ03_9FUNG</name>
<dbReference type="EMBL" id="JANBPU010000260">
    <property type="protein sequence ID" value="KAJ1913473.1"/>
    <property type="molecule type" value="Genomic_DNA"/>
</dbReference>
<accession>A0A9W7ZQ03</accession>
<comment type="caution">
    <text evidence="1">The sequence shown here is derived from an EMBL/GenBank/DDBJ whole genome shotgun (WGS) entry which is preliminary data.</text>
</comment>
<evidence type="ECO:0000313" key="2">
    <source>
        <dbReference type="Proteomes" id="UP001150538"/>
    </source>
</evidence>
<evidence type="ECO:0000313" key="1">
    <source>
        <dbReference type="EMBL" id="KAJ1913473.1"/>
    </source>
</evidence>